<proteinExistence type="predicted"/>
<evidence type="ECO:0000313" key="2">
    <source>
        <dbReference type="Proteomes" id="UP000053611"/>
    </source>
</evidence>
<accession>A0A0J0XDV7</accession>
<organism evidence="1 2">
    <name type="scientific">Cutaneotrichosporon oleaginosum</name>
    <dbReference type="NCBI Taxonomy" id="879819"/>
    <lineage>
        <taxon>Eukaryota</taxon>
        <taxon>Fungi</taxon>
        <taxon>Dikarya</taxon>
        <taxon>Basidiomycota</taxon>
        <taxon>Agaricomycotina</taxon>
        <taxon>Tremellomycetes</taxon>
        <taxon>Trichosporonales</taxon>
        <taxon>Trichosporonaceae</taxon>
        <taxon>Cutaneotrichosporon</taxon>
    </lineage>
</organism>
<dbReference type="AlphaFoldDB" id="A0A0J0XDV7"/>
<dbReference type="EMBL" id="KQ087266">
    <property type="protein sequence ID" value="KLT39203.1"/>
    <property type="molecule type" value="Genomic_DNA"/>
</dbReference>
<name>A0A0J0XDV7_9TREE</name>
<gene>
    <name evidence="1" type="ORF">CC85DRAFT_330908</name>
</gene>
<evidence type="ECO:0000313" key="1">
    <source>
        <dbReference type="EMBL" id="KLT39203.1"/>
    </source>
</evidence>
<dbReference type="Proteomes" id="UP000053611">
    <property type="component" value="Unassembled WGS sequence"/>
</dbReference>
<keyword evidence="2" id="KW-1185">Reference proteome</keyword>
<sequence>MADDVGTLIREVLPPVPDALRTKYAPLFTTDDVGPLDAVLEKEYPEATRRRRALPATLAAFSDLSDQAAIDAWLTQYAAGVKAIHNPDTKYDTYLPSCFYAWLAREGDHDLSHNWSEALAVAGQRDVSYTDSQFFFPVALDDRWALVHISYVEDRVTLFDPAGDGEEVLDVVQAHIAAADKAHYGKTHRLGAHVLSCGRVSKANSALVVCAALEVFPSRHYRDERSAAFDRLAEAIEADTPLAELVGAQVDVGGQRASVRGGIRAALLDRAKFTWATGVPVNAEGIAVLAKA</sequence>
<reference evidence="1 2" key="1">
    <citation type="submission" date="2015-03" db="EMBL/GenBank/DDBJ databases">
        <title>Genomics and transcriptomics of the oil-accumulating basidiomycete yeast T. oleaginosus allow insights into substrate utilization and the diverse evolutionary trajectories of mating systems in fungi.</title>
        <authorList>
            <consortium name="DOE Joint Genome Institute"/>
            <person name="Kourist R."/>
            <person name="Kracht O."/>
            <person name="Bracharz F."/>
            <person name="Lipzen A."/>
            <person name="Nolan M."/>
            <person name="Ohm R."/>
            <person name="Grigoriev I."/>
            <person name="Sun S."/>
            <person name="Heitman J."/>
            <person name="Bruck T."/>
            <person name="Nowrousian M."/>
        </authorList>
    </citation>
    <scope>NUCLEOTIDE SEQUENCE [LARGE SCALE GENOMIC DNA]</scope>
    <source>
        <strain evidence="1 2">IBC0246</strain>
    </source>
</reference>
<protein>
    <submittedName>
        <fullName evidence="1">Uncharacterized protein</fullName>
    </submittedName>
</protein>